<dbReference type="EMBL" id="JASCZI010272479">
    <property type="protein sequence ID" value="MED6222395.1"/>
    <property type="molecule type" value="Genomic_DNA"/>
</dbReference>
<comment type="caution">
    <text evidence="2">The sequence shown here is derived from an EMBL/GenBank/DDBJ whole genome shotgun (WGS) entry which is preliminary data.</text>
</comment>
<gene>
    <name evidence="2" type="ORF">PIB30_064052</name>
</gene>
<proteinExistence type="predicted"/>
<feature type="non-terminal residue" evidence="2">
    <location>
        <position position="1"/>
    </location>
</feature>
<organism evidence="2 3">
    <name type="scientific">Stylosanthes scabra</name>
    <dbReference type="NCBI Taxonomy" id="79078"/>
    <lineage>
        <taxon>Eukaryota</taxon>
        <taxon>Viridiplantae</taxon>
        <taxon>Streptophyta</taxon>
        <taxon>Embryophyta</taxon>
        <taxon>Tracheophyta</taxon>
        <taxon>Spermatophyta</taxon>
        <taxon>Magnoliopsida</taxon>
        <taxon>eudicotyledons</taxon>
        <taxon>Gunneridae</taxon>
        <taxon>Pentapetalae</taxon>
        <taxon>rosids</taxon>
        <taxon>fabids</taxon>
        <taxon>Fabales</taxon>
        <taxon>Fabaceae</taxon>
        <taxon>Papilionoideae</taxon>
        <taxon>50 kb inversion clade</taxon>
        <taxon>dalbergioids sensu lato</taxon>
        <taxon>Dalbergieae</taxon>
        <taxon>Pterocarpus clade</taxon>
        <taxon>Stylosanthes</taxon>
    </lineage>
</organism>
<reference evidence="2 3" key="1">
    <citation type="journal article" date="2023" name="Plants (Basel)">
        <title>Bridging the Gap: Combining Genomics and Transcriptomics Approaches to Understand Stylosanthes scabra, an Orphan Legume from the Brazilian Caatinga.</title>
        <authorList>
            <person name="Ferreira-Neto J.R.C."/>
            <person name="da Silva M.D."/>
            <person name="Binneck E."/>
            <person name="de Melo N.F."/>
            <person name="da Silva R.H."/>
            <person name="de Melo A.L.T.M."/>
            <person name="Pandolfi V."/>
            <person name="Bustamante F.O."/>
            <person name="Brasileiro-Vidal A.C."/>
            <person name="Benko-Iseppon A.M."/>
        </authorList>
    </citation>
    <scope>NUCLEOTIDE SEQUENCE [LARGE SCALE GENOMIC DNA]</scope>
    <source>
        <tissue evidence="2">Leaves</tissue>
    </source>
</reference>
<name>A0ABU6ZKB8_9FABA</name>
<evidence type="ECO:0000313" key="2">
    <source>
        <dbReference type="EMBL" id="MED6222395.1"/>
    </source>
</evidence>
<accession>A0ABU6ZKB8</accession>
<evidence type="ECO:0000313" key="3">
    <source>
        <dbReference type="Proteomes" id="UP001341840"/>
    </source>
</evidence>
<dbReference type="Proteomes" id="UP001341840">
    <property type="component" value="Unassembled WGS sequence"/>
</dbReference>
<feature type="compositionally biased region" description="Acidic residues" evidence="1">
    <location>
        <begin position="25"/>
        <end position="54"/>
    </location>
</feature>
<feature type="region of interest" description="Disordered" evidence="1">
    <location>
        <begin position="24"/>
        <end position="54"/>
    </location>
</feature>
<evidence type="ECO:0000256" key="1">
    <source>
        <dbReference type="SAM" id="MobiDB-lite"/>
    </source>
</evidence>
<keyword evidence="3" id="KW-1185">Reference proteome</keyword>
<protein>
    <submittedName>
        <fullName evidence="2">Uncharacterized protein</fullName>
    </submittedName>
</protein>
<sequence>TALAGSQSKKSIKGKLKQILHLLQEDEELSPNEESDQEDNPNEDDCFGINRDDD</sequence>